<dbReference type="RefSeq" id="WP_205721005.1">
    <property type="nucleotide sequence ID" value="NZ_CP070608.1"/>
</dbReference>
<evidence type="ECO:0000256" key="1">
    <source>
        <dbReference type="ARBA" id="ARBA00004752"/>
    </source>
</evidence>
<dbReference type="GO" id="GO:0004180">
    <property type="term" value="F:carboxypeptidase activity"/>
    <property type="evidence" value="ECO:0007669"/>
    <property type="project" value="UniProtKB-ARBA"/>
</dbReference>
<feature type="active site" description="Proton donor/acceptor" evidence="7">
    <location>
        <position position="315"/>
    </location>
</feature>
<evidence type="ECO:0000256" key="6">
    <source>
        <dbReference type="ARBA" id="ARBA00023316"/>
    </source>
</evidence>
<evidence type="ECO:0000256" key="7">
    <source>
        <dbReference type="PROSITE-ProRule" id="PRU01373"/>
    </source>
</evidence>
<dbReference type="CDD" id="cd16913">
    <property type="entry name" value="YkuD_like"/>
    <property type="match status" value="1"/>
</dbReference>
<keyword evidence="8" id="KW-0472">Membrane</keyword>
<dbReference type="Proteomes" id="UP000662783">
    <property type="component" value="Chromosome"/>
</dbReference>
<dbReference type="Gene3D" id="2.40.440.10">
    <property type="entry name" value="L,D-transpeptidase catalytic domain-like"/>
    <property type="match status" value="1"/>
</dbReference>
<feature type="domain" description="L,D-TPase catalytic" evidence="9">
    <location>
        <begin position="215"/>
        <end position="352"/>
    </location>
</feature>
<dbReference type="SUPFAM" id="SSF141523">
    <property type="entry name" value="L,D-transpeptidase catalytic domain-like"/>
    <property type="match status" value="1"/>
</dbReference>
<evidence type="ECO:0000313" key="11">
    <source>
        <dbReference type="Proteomes" id="UP000662783"/>
    </source>
</evidence>
<evidence type="ECO:0000313" key="10">
    <source>
        <dbReference type="EMBL" id="QSE96489.1"/>
    </source>
</evidence>
<dbReference type="PANTHER" id="PTHR36699:SF1">
    <property type="entry name" value="L,D-TRANSPEPTIDASE YAFK-RELATED"/>
    <property type="match status" value="1"/>
</dbReference>
<reference evidence="10" key="1">
    <citation type="submission" date="2021-02" db="EMBL/GenBank/DDBJ databases">
        <title>Fulvivirga sp. S481 isolated from sea water.</title>
        <authorList>
            <person name="Bae S.S."/>
            <person name="Baek K."/>
        </authorList>
    </citation>
    <scope>NUCLEOTIDE SEQUENCE</scope>
    <source>
        <strain evidence="10">S481</strain>
    </source>
</reference>
<evidence type="ECO:0000256" key="4">
    <source>
        <dbReference type="ARBA" id="ARBA00022960"/>
    </source>
</evidence>
<gene>
    <name evidence="10" type="ORF">JR347_12870</name>
</gene>
<keyword evidence="4 7" id="KW-0133">Cell shape</keyword>
<dbReference type="GO" id="GO:0009252">
    <property type="term" value="P:peptidoglycan biosynthetic process"/>
    <property type="evidence" value="ECO:0007669"/>
    <property type="project" value="UniProtKB-KW"/>
</dbReference>
<keyword evidence="5 7" id="KW-0573">Peptidoglycan synthesis</keyword>
<dbReference type="GO" id="GO:0071555">
    <property type="term" value="P:cell wall organization"/>
    <property type="evidence" value="ECO:0007669"/>
    <property type="project" value="UniProtKB-UniRule"/>
</dbReference>
<dbReference type="EMBL" id="CP070608">
    <property type="protein sequence ID" value="QSE96489.1"/>
    <property type="molecule type" value="Genomic_DNA"/>
</dbReference>
<evidence type="ECO:0000259" key="9">
    <source>
        <dbReference type="PROSITE" id="PS52029"/>
    </source>
</evidence>
<comment type="pathway">
    <text evidence="1 7">Cell wall biogenesis; peptidoglycan biosynthesis.</text>
</comment>
<comment type="similarity">
    <text evidence="2">Belongs to the YkuD family.</text>
</comment>
<dbReference type="InterPro" id="IPR005490">
    <property type="entry name" value="LD_TPept_cat_dom"/>
</dbReference>
<name>A0A974ZZP6_9BACT</name>
<dbReference type="PANTHER" id="PTHR36699">
    <property type="entry name" value="LD-TRANSPEPTIDASE"/>
    <property type="match status" value="1"/>
</dbReference>
<evidence type="ECO:0000256" key="2">
    <source>
        <dbReference type="ARBA" id="ARBA00005992"/>
    </source>
</evidence>
<sequence>MRKYLIISILIILVFGLVIFIVDWPQPPLSLLEEARSGLLTAKRAKAEALATDQFELAQVNYDSAMLLLDSENQKMPFFRRYDNVELLLNEAIKNTNLSQKIALEKDKNFWLTSQKSYERVRDLHEYFKHTYSNFPIKEAERKTITEANLMLDEMQLALKNKSVIDINKLTDYEHFITEMINNSGFTLKQYFNDFELWETLQRNALKNATDNYSYVVIVDKLNRECKLYYRSKCLATLPIELGYNWIGDKQHAGDKTTPEGIYRVIKKKQNAETKYYKALLLNYPNEDDKKRHAQKIKDGAIPKNVAIGGEIEIHGHGGKGIDWTDGCVALTNNDMDKMFALIPLNTPVVIVGSTRPLEDLMVVK</sequence>
<dbReference type="AlphaFoldDB" id="A0A974ZZP6"/>
<evidence type="ECO:0000256" key="8">
    <source>
        <dbReference type="SAM" id="Phobius"/>
    </source>
</evidence>
<keyword evidence="6 7" id="KW-0961">Cell wall biogenesis/degradation</keyword>
<dbReference type="Pfam" id="PF03734">
    <property type="entry name" value="YkuD"/>
    <property type="match status" value="1"/>
</dbReference>
<dbReference type="GO" id="GO:0008360">
    <property type="term" value="P:regulation of cell shape"/>
    <property type="evidence" value="ECO:0007669"/>
    <property type="project" value="UniProtKB-UniRule"/>
</dbReference>
<keyword evidence="11" id="KW-1185">Reference proteome</keyword>
<evidence type="ECO:0000256" key="3">
    <source>
        <dbReference type="ARBA" id="ARBA00022679"/>
    </source>
</evidence>
<keyword evidence="8" id="KW-1133">Transmembrane helix</keyword>
<evidence type="ECO:0000256" key="5">
    <source>
        <dbReference type="ARBA" id="ARBA00022984"/>
    </source>
</evidence>
<organism evidence="10 11">
    <name type="scientific">Fulvivirga lutea</name>
    <dbReference type="NCBI Taxonomy" id="2810512"/>
    <lineage>
        <taxon>Bacteria</taxon>
        <taxon>Pseudomonadati</taxon>
        <taxon>Bacteroidota</taxon>
        <taxon>Cytophagia</taxon>
        <taxon>Cytophagales</taxon>
        <taxon>Fulvivirgaceae</taxon>
        <taxon>Fulvivirga</taxon>
    </lineage>
</organism>
<keyword evidence="3" id="KW-0808">Transferase</keyword>
<dbReference type="PROSITE" id="PS52029">
    <property type="entry name" value="LD_TPASE"/>
    <property type="match status" value="1"/>
</dbReference>
<dbReference type="KEGG" id="fuv:JR347_12870"/>
<dbReference type="InterPro" id="IPR038063">
    <property type="entry name" value="Transpep_catalytic_dom"/>
</dbReference>
<dbReference type="GO" id="GO:0016740">
    <property type="term" value="F:transferase activity"/>
    <property type="evidence" value="ECO:0007669"/>
    <property type="project" value="UniProtKB-KW"/>
</dbReference>
<accession>A0A974ZZP6</accession>
<proteinExistence type="inferred from homology"/>
<feature type="active site" description="Nucleophile" evidence="7">
    <location>
        <position position="328"/>
    </location>
</feature>
<protein>
    <submittedName>
        <fullName evidence="10">L,D-transpeptidase</fullName>
    </submittedName>
</protein>
<keyword evidence="8" id="KW-0812">Transmembrane</keyword>
<feature type="transmembrane region" description="Helical" evidence="8">
    <location>
        <begin position="5"/>
        <end position="24"/>
    </location>
</feature>